<name>A0A9P8XVD0_9PEZI</name>
<dbReference type="InterPro" id="IPR037473">
    <property type="entry name" value="Lcp-like"/>
</dbReference>
<evidence type="ECO:0000259" key="2">
    <source>
        <dbReference type="Pfam" id="PF09995"/>
    </source>
</evidence>
<feature type="transmembrane region" description="Helical" evidence="1">
    <location>
        <begin position="438"/>
        <end position="459"/>
    </location>
</feature>
<reference evidence="3" key="1">
    <citation type="journal article" date="2021" name="Nat. Commun.">
        <title>Genetic determinants of endophytism in the Arabidopsis root mycobiome.</title>
        <authorList>
            <person name="Mesny F."/>
            <person name="Miyauchi S."/>
            <person name="Thiergart T."/>
            <person name="Pickel B."/>
            <person name="Atanasova L."/>
            <person name="Karlsson M."/>
            <person name="Huettel B."/>
            <person name="Barry K.W."/>
            <person name="Haridas S."/>
            <person name="Chen C."/>
            <person name="Bauer D."/>
            <person name="Andreopoulos W."/>
            <person name="Pangilinan J."/>
            <person name="LaButti K."/>
            <person name="Riley R."/>
            <person name="Lipzen A."/>
            <person name="Clum A."/>
            <person name="Drula E."/>
            <person name="Henrissat B."/>
            <person name="Kohler A."/>
            <person name="Grigoriev I.V."/>
            <person name="Martin F.M."/>
            <person name="Hacquard S."/>
        </authorList>
    </citation>
    <scope>NUCLEOTIDE SEQUENCE</scope>
    <source>
        <strain evidence="3">MPI-CAGE-CH-0230</strain>
    </source>
</reference>
<dbReference type="AlphaFoldDB" id="A0A9P8XVD0"/>
<sequence length="466" mass="52564">MEKQTNPEPERLGQCHTHGPYHYTWSKLHWPKSHLEPLRQEYDELGSAALSKLQELSRTQTSSTSPPEQTDLLALLKQHHPSDHTLSALWHELNTVPEWVDWAQLARGQRFFYRYAPANLMGFALQGFVGENSAAAGVVEVLTRTGGFSTRVLFRRLLETFQLVLQVTDFSSLVDSHVGPGGAAWETAIRVRLLHASVRNRILKLASTKDGYFDTAKYGVPVNTLDSIHSISTFCCNHMWLQLPQQGVHPSPQEMADYIALWRYVGYLLATPTDEYFSTVERAKATMESMLMHEHQITQTAVVLGHNFVECLRDLPPFNVSAQFIEAGSRMMNGDEVCDALGFDFEPSWYHYASWRGHCWLVRALAALQQSMPSGVDEIILRWWRNTLHGAVIQSHAGLAGGSKMDFKYVPRADQMTAKEVNGRSRLPRSPLYRPVEAIYLAVWFSGVLVMIIVAAALVSTLQQLT</sequence>
<dbReference type="Pfam" id="PF09995">
    <property type="entry name" value="MPAB_Lcp_cat"/>
    <property type="match status" value="1"/>
</dbReference>
<dbReference type="EMBL" id="JAGTJQ010000011">
    <property type="protein sequence ID" value="KAH7018021.1"/>
    <property type="molecule type" value="Genomic_DNA"/>
</dbReference>
<keyword evidence="1" id="KW-0472">Membrane</keyword>
<dbReference type="RefSeq" id="XP_046006288.1">
    <property type="nucleotide sequence ID" value="XM_046155433.1"/>
</dbReference>
<accession>A0A9P8XVD0</accession>
<protein>
    <recommendedName>
        <fullName evidence="2">ER-bound oxygenase mpaB/mpaB'/Rubber oxygenase catalytic domain-containing protein</fullName>
    </recommendedName>
</protein>
<dbReference type="Proteomes" id="UP000756346">
    <property type="component" value="Unassembled WGS sequence"/>
</dbReference>
<dbReference type="PANTHER" id="PTHR37539:SF1">
    <property type="entry name" value="ER-BOUND OXYGENASE MPAB_MPAB'_RUBBER OXYGENASE CATALYTIC DOMAIN-CONTAINING PROTEIN"/>
    <property type="match status" value="1"/>
</dbReference>
<dbReference type="InterPro" id="IPR018713">
    <property type="entry name" value="MPAB/Lcp_cat_dom"/>
</dbReference>
<dbReference type="PANTHER" id="PTHR37539">
    <property type="entry name" value="SECRETED PROTEIN-RELATED"/>
    <property type="match status" value="1"/>
</dbReference>
<feature type="domain" description="ER-bound oxygenase mpaB/mpaB'/Rubber oxygenase catalytic" evidence="2">
    <location>
        <begin position="120"/>
        <end position="364"/>
    </location>
</feature>
<dbReference type="OrthoDB" id="6361347at2759"/>
<gene>
    <name evidence="3" type="ORF">B0I36DRAFT_335178</name>
</gene>
<organism evidence="3 4">
    <name type="scientific">Microdochium trichocladiopsis</name>
    <dbReference type="NCBI Taxonomy" id="1682393"/>
    <lineage>
        <taxon>Eukaryota</taxon>
        <taxon>Fungi</taxon>
        <taxon>Dikarya</taxon>
        <taxon>Ascomycota</taxon>
        <taxon>Pezizomycotina</taxon>
        <taxon>Sordariomycetes</taxon>
        <taxon>Xylariomycetidae</taxon>
        <taxon>Xylariales</taxon>
        <taxon>Microdochiaceae</taxon>
        <taxon>Microdochium</taxon>
    </lineage>
</organism>
<evidence type="ECO:0000256" key="1">
    <source>
        <dbReference type="SAM" id="Phobius"/>
    </source>
</evidence>
<proteinExistence type="predicted"/>
<evidence type="ECO:0000313" key="3">
    <source>
        <dbReference type="EMBL" id="KAH7018021.1"/>
    </source>
</evidence>
<keyword evidence="1" id="KW-1133">Transmembrane helix</keyword>
<comment type="caution">
    <text evidence="3">The sequence shown here is derived from an EMBL/GenBank/DDBJ whole genome shotgun (WGS) entry which is preliminary data.</text>
</comment>
<keyword evidence="4" id="KW-1185">Reference proteome</keyword>
<dbReference type="GO" id="GO:0016491">
    <property type="term" value="F:oxidoreductase activity"/>
    <property type="evidence" value="ECO:0007669"/>
    <property type="project" value="InterPro"/>
</dbReference>
<keyword evidence="1" id="KW-0812">Transmembrane</keyword>
<evidence type="ECO:0000313" key="4">
    <source>
        <dbReference type="Proteomes" id="UP000756346"/>
    </source>
</evidence>
<dbReference type="GeneID" id="70184979"/>